<reference evidence="2 3" key="1">
    <citation type="submission" date="2016-10" db="EMBL/GenBank/DDBJ databases">
        <authorList>
            <person name="de Groot N.N."/>
        </authorList>
    </citation>
    <scope>NUCLEOTIDE SEQUENCE [LARGE SCALE GENOMIC DNA]</scope>
    <source>
        <strain evidence="2 3">DSM 22489</strain>
    </source>
</reference>
<evidence type="ECO:0000313" key="2">
    <source>
        <dbReference type="EMBL" id="SEG45771.1"/>
    </source>
</evidence>
<dbReference type="EMBL" id="FNVA01000005">
    <property type="protein sequence ID" value="SEG45771.1"/>
    <property type="molecule type" value="Genomic_DNA"/>
</dbReference>
<feature type="compositionally biased region" description="Polar residues" evidence="1">
    <location>
        <begin position="47"/>
        <end position="63"/>
    </location>
</feature>
<proteinExistence type="predicted"/>
<gene>
    <name evidence="2" type="ORF">SAMN05421819_3036</name>
</gene>
<accession>A0A1H6ABE1</accession>
<protein>
    <submittedName>
        <fullName evidence="2">Uncharacterized protein</fullName>
    </submittedName>
</protein>
<dbReference type="Proteomes" id="UP000236728">
    <property type="component" value="Unassembled WGS sequence"/>
</dbReference>
<feature type="region of interest" description="Disordered" evidence="1">
    <location>
        <begin position="45"/>
        <end position="67"/>
    </location>
</feature>
<name>A0A1H6ABE1_9BACT</name>
<keyword evidence="3" id="KW-1185">Reference proteome</keyword>
<dbReference type="AlphaFoldDB" id="A0A1H6ABE1"/>
<evidence type="ECO:0000256" key="1">
    <source>
        <dbReference type="SAM" id="MobiDB-lite"/>
    </source>
</evidence>
<evidence type="ECO:0000313" key="3">
    <source>
        <dbReference type="Proteomes" id="UP000236728"/>
    </source>
</evidence>
<organism evidence="2 3">
    <name type="scientific">Bryocella elongata</name>
    <dbReference type="NCBI Taxonomy" id="863522"/>
    <lineage>
        <taxon>Bacteria</taxon>
        <taxon>Pseudomonadati</taxon>
        <taxon>Acidobacteriota</taxon>
        <taxon>Terriglobia</taxon>
        <taxon>Terriglobales</taxon>
        <taxon>Acidobacteriaceae</taxon>
        <taxon>Bryocella</taxon>
    </lineage>
</organism>
<sequence>MLRRVRKSDIQELRAQIVEWEFTKEVRAALKCDVEAGKLRIPRDARGNTSAAQKETTENTRSISKAVPDDFPQRQRQILGILFDNYIENPSLPKVYGIRDFKLVDEVKRGEGSGKDRDNRKPFQQMASNLRAVLCCYGHLNFGDIYALRLEEPTSDHLRLIIATSSFAPEADDVELFWPLSKERQYLEVVCSSPIFVRHKQTGALIRDTKTDLGADQIERIVELSAGVDESARRKIGKPQILKKDLAEGPSFVAAPLFEAYVRIAEYLSSVGYGSRASRVHDKATYHSLPEVTNYHRLFLLSPAVNTTLLQQLLQDRPIRTSQDGDYRPCSFVYRRMPSTWSLIYGDVPSAPFEDDTDAKMLFPEHHLPLRTQSEHLVKYVVVSRSSTKDCTVVAGNGVAVDHVMKCLLDGSELDRLLPVEIRTKSDFQTLIRVLADQDLTEKGAAPRKMTVMNSESILHVVRK</sequence>